<feature type="transmembrane region" description="Helical" evidence="1">
    <location>
        <begin position="17"/>
        <end position="36"/>
    </location>
</feature>
<keyword evidence="1" id="KW-0472">Membrane</keyword>
<keyword evidence="1" id="KW-1133">Transmembrane helix</keyword>
<reference evidence="2 3" key="1">
    <citation type="submission" date="2016-10" db="EMBL/GenBank/DDBJ databases">
        <authorList>
            <person name="de Groot N.N."/>
        </authorList>
    </citation>
    <scope>NUCLEOTIDE SEQUENCE [LARGE SCALE GENOMIC DNA]</scope>
    <source>
        <strain evidence="2 3">ATCC BAA-466</strain>
    </source>
</reference>
<feature type="transmembrane region" description="Helical" evidence="1">
    <location>
        <begin position="157"/>
        <end position="178"/>
    </location>
</feature>
<feature type="transmembrane region" description="Helical" evidence="1">
    <location>
        <begin position="190"/>
        <end position="208"/>
    </location>
</feature>
<organism evidence="2 3">
    <name type="scientific">Facklamia miroungae</name>
    <dbReference type="NCBI Taxonomy" id="120956"/>
    <lineage>
        <taxon>Bacteria</taxon>
        <taxon>Bacillati</taxon>
        <taxon>Bacillota</taxon>
        <taxon>Bacilli</taxon>
        <taxon>Lactobacillales</taxon>
        <taxon>Aerococcaceae</taxon>
        <taxon>Facklamia</taxon>
    </lineage>
</organism>
<evidence type="ECO:0000313" key="2">
    <source>
        <dbReference type="EMBL" id="SDG39632.1"/>
    </source>
</evidence>
<feature type="transmembrane region" description="Helical" evidence="1">
    <location>
        <begin position="48"/>
        <end position="73"/>
    </location>
</feature>
<gene>
    <name evidence="2" type="ORF">SAMN05421791_10769</name>
</gene>
<dbReference type="OrthoDB" id="2220470at2"/>
<feature type="transmembrane region" description="Helical" evidence="1">
    <location>
        <begin position="101"/>
        <end position="130"/>
    </location>
</feature>
<name>A0A1G7TWL0_9LACT</name>
<keyword evidence="3" id="KW-1185">Reference proteome</keyword>
<dbReference type="Proteomes" id="UP000199708">
    <property type="component" value="Unassembled WGS sequence"/>
</dbReference>
<protein>
    <recommendedName>
        <fullName evidence="4">ABC-2 family transporter protein</fullName>
    </recommendedName>
</protein>
<feature type="transmembrane region" description="Helical" evidence="1">
    <location>
        <begin position="220"/>
        <end position="242"/>
    </location>
</feature>
<keyword evidence="1" id="KW-0812">Transmembrane</keyword>
<proteinExistence type="predicted"/>
<evidence type="ECO:0008006" key="4">
    <source>
        <dbReference type="Google" id="ProtNLM"/>
    </source>
</evidence>
<dbReference type="EMBL" id="FNCK01000007">
    <property type="protein sequence ID" value="SDG39632.1"/>
    <property type="molecule type" value="Genomic_DNA"/>
</dbReference>
<evidence type="ECO:0000256" key="1">
    <source>
        <dbReference type="SAM" id="Phobius"/>
    </source>
</evidence>
<evidence type="ECO:0000313" key="3">
    <source>
        <dbReference type="Proteomes" id="UP000199708"/>
    </source>
</evidence>
<dbReference type="STRING" id="120956.SAMN05421791_10769"/>
<sequence>MKEVLRLTYFEIQRQKFYWLTVALIYLILSFINIQSNFQQNMVNQPNILLNIINIAFIIGVISMAIATLLIWLKDWFSQGKMISRWLAGPFKRPNLYHAKFLSLVFYFFLSILFVYFTVYIFHFFLQLILQERYSNDMPLYLVFNFSYFTNLFTESIWVSLINLLAWLALIPFTLLFVLLERAYSWKWSVLYLLIIIAGIYLAGKMIASGILPSNLKFHAFYPLSFILVGSITYLIGSQYVAKDLHI</sequence>
<dbReference type="AlphaFoldDB" id="A0A1G7TWL0"/>
<dbReference type="RefSeq" id="WP_090290154.1">
    <property type="nucleotide sequence ID" value="NZ_FNCK01000007.1"/>
</dbReference>
<accession>A0A1G7TWL0</accession>